<feature type="transmembrane region" description="Helical" evidence="10">
    <location>
        <begin position="193"/>
        <end position="213"/>
    </location>
</feature>
<evidence type="ECO:0000256" key="10">
    <source>
        <dbReference type="RuleBase" id="RU367145"/>
    </source>
</evidence>
<evidence type="ECO:0000313" key="12">
    <source>
        <dbReference type="Proteomes" id="UP000438429"/>
    </source>
</evidence>
<comment type="caution">
    <text evidence="11">The sequence shown here is derived from an EMBL/GenBank/DDBJ whole genome shotgun (WGS) entry which is preliminary data.</text>
</comment>
<evidence type="ECO:0000256" key="3">
    <source>
        <dbReference type="ARBA" id="ARBA00008135"/>
    </source>
</evidence>
<evidence type="ECO:0000256" key="8">
    <source>
        <dbReference type="ARBA" id="ARBA00023128"/>
    </source>
</evidence>
<comment type="subunit">
    <text evidence="4">Component of the cytochrome c oxidase (complex IV, CIV), a multisubunit enzyme composed of 14 subunits. The complex is composed of a catalytic core of 3 subunits MT-CO1, MT-CO2 and MT-CO3, encoded in the mitochondrial DNA, and 11 supernumerary subunits COX4I, COX5A, COX5B, COX6A, COX6B, COX6C, COX7A, COX7B, COX7C, COX8 and NDUFA4, which are encoded in the nuclear genome. The complex exists as a monomer or a dimer and forms supercomplexes (SCs) in the inner mitochondrial membrane with NADH-ubiquinone oxidoreductase (complex I, CI) and ubiquinol-cytochrome c oxidoreductase (cytochrome b-c1 complex, complex III, CIII), resulting in different assemblies (supercomplex SCI(1)III(2)IV(1) and megacomplex MCI(2)III(2)IV(2)).</text>
</comment>
<dbReference type="UniPathway" id="UPA00705"/>
<keyword evidence="8 10" id="KW-0496">Mitochondrion</keyword>
<dbReference type="Gene3D" id="1.10.442.10">
    <property type="entry name" value="Cytochrome c oxidase subunit IV"/>
    <property type="match status" value="1"/>
</dbReference>
<keyword evidence="5 10" id="KW-0812">Transmembrane</keyword>
<dbReference type="Proteomes" id="UP000438429">
    <property type="component" value="Unassembled WGS sequence"/>
</dbReference>
<dbReference type="PANTHER" id="PTHR10707">
    <property type="entry name" value="CYTOCHROME C OXIDASE SUBUNIT IV"/>
    <property type="match status" value="1"/>
</dbReference>
<dbReference type="PANTHER" id="PTHR10707:SF15">
    <property type="entry name" value="CYTOCHROME C OXIDASE SUBUNIT 4"/>
    <property type="match status" value="1"/>
</dbReference>
<keyword evidence="9 10" id="KW-0472">Membrane</keyword>
<dbReference type="GO" id="GO:0045277">
    <property type="term" value="C:respiratory chain complex IV"/>
    <property type="evidence" value="ECO:0007669"/>
    <property type="project" value="InterPro"/>
</dbReference>
<evidence type="ECO:0000256" key="9">
    <source>
        <dbReference type="ARBA" id="ARBA00023136"/>
    </source>
</evidence>
<protein>
    <recommendedName>
        <fullName evidence="10">Cytochrome c oxidase subunit 4</fullName>
    </recommendedName>
</protein>
<organism evidence="11 12">
    <name type="scientific">Scophthalmus maximus</name>
    <name type="common">Turbot</name>
    <name type="synonym">Psetta maxima</name>
    <dbReference type="NCBI Taxonomy" id="52904"/>
    <lineage>
        <taxon>Eukaryota</taxon>
        <taxon>Metazoa</taxon>
        <taxon>Chordata</taxon>
        <taxon>Craniata</taxon>
        <taxon>Vertebrata</taxon>
        <taxon>Euteleostomi</taxon>
        <taxon>Actinopterygii</taxon>
        <taxon>Neopterygii</taxon>
        <taxon>Teleostei</taxon>
        <taxon>Neoteleostei</taxon>
        <taxon>Acanthomorphata</taxon>
        <taxon>Carangaria</taxon>
        <taxon>Pleuronectiformes</taxon>
        <taxon>Pleuronectoidei</taxon>
        <taxon>Scophthalmidae</taxon>
        <taxon>Scophthalmus</taxon>
    </lineage>
</organism>
<dbReference type="FunFam" id="1.10.442.10:FF:000001">
    <property type="entry name" value="Cytochrome c oxidase subunit 4 isoform 1"/>
    <property type="match status" value="1"/>
</dbReference>
<comment type="subcellular location">
    <subcellularLocation>
        <location evidence="1 10">Mitochondrion inner membrane</location>
        <topology evidence="1 10">Single-pass membrane protein</topology>
    </subcellularLocation>
</comment>
<dbReference type="InterPro" id="IPR036639">
    <property type="entry name" value="Cyt_c_oxidase_su4_sf"/>
</dbReference>
<evidence type="ECO:0000256" key="4">
    <source>
        <dbReference type="ARBA" id="ARBA00011485"/>
    </source>
</evidence>
<dbReference type="CDD" id="cd00922">
    <property type="entry name" value="Cyt_c_Oxidase_IV"/>
    <property type="match status" value="1"/>
</dbReference>
<sequence length="261" mass="30121">MCLRSTELYQRSAAQDVHTPSPHMQTACLVSLRQTDSDVLDQSSLYQERDVRNKTIDLFIQLASCYSGASDGERSGLDKDATALRVSARGPLHHKHFLAGEINALHEARLFENLIIYDDVVEMVDMSQPLYVDRVDIPLPDRPYKDTLSPAEESLKQKEKGPWSQLSKEEKLALYRLKFCQTFPEMQEPSAEWKTVLGGIFIFLGLTGLVVWWQKVYVYPARPRTFDDDWQAKQVKRMLDMRVNPVEGFSSKWDYEKGQWK</sequence>
<dbReference type="InterPro" id="IPR004203">
    <property type="entry name" value="Cyt_c_oxidase_su4_fam"/>
</dbReference>
<dbReference type="AlphaFoldDB" id="A0A6A4SVC8"/>
<evidence type="ECO:0000256" key="2">
    <source>
        <dbReference type="ARBA" id="ARBA00004673"/>
    </source>
</evidence>
<dbReference type="EMBL" id="VEVO01000010">
    <property type="protein sequence ID" value="KAF0036619.1"/>
    <property type="molecule type" value="Genomic_DNA"/>
</dbReference>
<name>A0A6A4SVC8_SCOMX</name>
<dbReference type="Pfam" id="PF02936">
    <property type="entry name" value="COX4"/>
    <property type="match status" value="1"/>
</dbReference>
<dbReference type="GO" id="GO:0006123">
    <property type="term" value="P:mitochondrial electron transport, cytochrome c to oxygen"/>
    <property type="evidence" value="ECO:0007669"/>
    <property type="project" value="InterPro"/>
</dbReference>
<keyword evidence="7 10" id="KW-1133">Transmembrane helix</keyword>
<evidence type="ECO:0000256" key="5">
    <source>
        <dbReference type="ARBA" id="ARBA00022692"/>
    </source>
</evidence>
<dbReference type="InterPro" id="IPR013288">
    <property type="entry name" value="Cyt_c_oxidase_su4"/>
</dbReference>
<comment type="function">
    <text evidence="10">Component of the cytochrome c oxidase, the last enzyme in the mitochondrial electron transport chain which drives oxidative phosphorylation.</text>
</comment>
<proteinExistence type="inferred from homology"/>
<evidence type="ECO:0000256" key="6">
    <source>
        <dbReference type="ARBA" id="ARBA00022792"/>
    </source>
</evidence>
<dbReference type="SUPFAM" id="SSF81406">
    <property type="entry name" value="Mitochondrial cytochrome c oxidase subunit IV"/>
    <property type="match status" value="1"/>
</dbReference>
<accession>A0A6A4SVC8</accession>
<gene>
    <name evidence="11" type="ORF">F2P81_011931</name>
</gene>
<reference evidence="11 12" key="1">
    <citation type="submission" date="2019-06" db="EMBL/GenBank/DDBJ databases">
        <title>Draft genomes of female and male turbot (Scophthalmus maximus).</title>
        <authorList>
            <person name="Xu H."/>
            <person name="Xu X.-W."/>
            <person name="Shao C."/>
            <person name="Chen S."/>
        </authorList>
    </citation>
    <scope>NUCLEOTIDE SEQUENCE [LARGE SCALE GENOMIC DNA]</scope>
    <source>
        <strain evidence="11">Ysfricsl-2016a</strain>
        <tissue evidence="11">Blood</tissue>
    </source>
</reference>
<keyword evidence="6 10" id="KW-0999">Mitochondrion inner membrane</keyword>
<dbReference type="PRINTS" id="PR01873">
    <property type="entry name" value="CYTCOXIDASE4"/>
</dbReference>
<evidence type="ECO:0000256" key="7">
    <source>
        <dbReference type="ARBA" id="ARBA00022989"/>
    </source>
</evidence>
<comment type="pathway">
    <text evidence="2 10">Energy metabolism; oxidative phosphorylation.</text>
</comment>
<evidence type="ECO:0000313" key="11">
    <source>
        <dbReference type="EMBL" id="KAF0036619.1"/>
    </source>
</evidence>
<evidence type="ECO:0000256" key="1">
    <source>
        <dbReference type="ARBA" id="ARBA00004434"/>
    </source>
</evidence>
<comment type="similarity">
    <text evidence="3 10">Belongs to the cytochrome c oxidase IV family.</text>
</comment>
<dbReference type="GO" id="GO:0005743">
    <property type="term" value="C:mitochondrial inner membrane"/>
    <property type="evidence" value="ECO:0007669"/>
    <property type="project" value="UniProtKB-SubCell"/>
</dbReference>